<dbReference type="InterPro" id="IPR040756">
    <property type="entry name" value="Peptidase_M61_N"/>
</dbReference>
<gene>
    <name evidence="3" type="ORF">WFZ85_15460</name>
</gene>
<feature type="chain" id="PRO_5045885054" description="Peptidase M61 N-terminal domain-containing protein" evidence="1">
    <location>
        <begin position="23"/>
        <end position="163"/>
    </location>
</feature>
<protein>
    <recommendedName>
        <fullName evidence="2">Peptidase M61 N-terminal domain-containing protein</fullName>
    </recommendedName>
</protein>
<dbReference type="RefSeq" id="WP_342697166.1">
    <property type="nucleotide sequence ID" value="NZ_JBCGDO010000041.1"/>
</dbReference>
<accession>A0ABU9N8I5</accession>
<evidence type="ECO:0000313" key="3">
    <source>
        <dbReference type="EMBL" id="MEM0543999.1"/>
    </source>
</evidence>
<evidence type="ECO:0000259" key="2">
    <source>
        <dbReference type="Pfam" id="PF17899"/>
    </source>
</evidence>
<evidence type="ECO:0000256" key="1">
    <source>
        <dbReference type="SAM" id="SignalP"/>
    </source>
</evidence>
<feature type="domain" description="Peptidase M61 N-terminal" evidence="2">
    <location>
        <begin position="35"/>
        <end position="153"/>
    </location>
</feature>
<dbReference type="Gene3D" id="2.60.40.3650">
    <property type="match status" value="1"/>
</dbReference>
<feature type="signal peptide" evidence="1">
    <location>
        <begin position="1"/>
        <end position="22"/>
    </location>
</feature>
<organism evidence="3 4">
    <name type="scientific">Flavobacterium aureirubrum</name>
    <dbReference type="NCBI Taxonomy" id="3133147"/>
    <lineage>
        <taxon>Bacteria</taxon>
        <taxon>Pseudomonadati</taxon>
        <taxon>Bacteroidota</taxon>
        <taxon>Flavobacteriia</taxon>
        <taxon>Flavobacteriales</taxon>
        <taxon>Flavobacteriaceae</taxon>
        <taxon>Flavobacterium</taxon>
    </lineage>
</organism>
<evidence type="ECO:0000313" key="4">
    <source>
        <dbReference type="Proteomes" id="UP001460072"/>
    </source>
</evidence>
<keyword evidence="4" id="KW-1185">Reference proteome</keyword>
<reference evidence="3 4" key="1">
    <citation type="submission" date="2024-03" db="EMBL/GenBank/DDBJ databases">
        <title>Two novel species of the genus Flavobacterium exhibiting potentially degradation of complex polysaccharides.</title>
        <authorList>
            <person name="Lian X."/>
        </authorList>
    </citation>
    <scope>NUCLEOTIDE SEQUENCE [LARGE SCALE GENOMIC DNA]</scope>
    <source>
        <strain evidence="4">j3</strain>
    </source>
</reference>
<proteinExistence type="predicted"/>
<dbReference type="EMBL" id="JBCGDO010000041">
    <property type="protein sequence ID" value="MEM0543999.1"/>
    <property type="molecule type" value="Genomic_DNA"/>
</dbReference>
<dbReference type="Pfam" id="PF17899">
    <property type="entry name" value="Peptidase_M61_N"/>
    <property type="match status" value="1"/>
</dbReference>
<dbReference type="Proteomes" id="UP001460072">
    <property type="component" value="Unassembled WGS sequence"/>
</dbReference>
<comment type="caution">
    <text evidence="3">The sequence shown here is derived from an EMBL/GenBank/DDBJ whole genome shotgun (WGS) entry which is preliminary data.</text>
</comment>
<sequence>MKKSIIAIAIVAFLWSNNTLNAQKKETSKQYVKVGIDLIDVKDDKVLVTVQAPKTKSEKITYSIPKIVPGTYSFENYGKFIEEFKALDTKGSELPVTKSDDNTWSISNAKHLSKITYLVNDTFDTEKVGGHGGGDVFSPAGTNIDAARKFFNFVFIEARQKSL</sequence>
<name>A0ABU9N8I5_9FLAO</name>
<keyword evidence="1" id="KW-0732">Signal</keyword>